<dbReference type="OrthoDB" id="10260017at2759"/>
<dbReference type="AlphaFoldDB" id="A0A232LP99"/>
<dbReference type="Proteomes" id="UP000243515">
    <property type="component" value="Unassembled WGS sequence"/>
</dbReference>
<evidence type="ECO:0000313" key="2">
    <source>
        <dbReference type="EMBL" id="OXV05637.1"/>
    </source>
</evidence>
<comment type="caution">
    <text evidence="2">The sequence shown here is derived from an EMBL/GenBank/DDBJ whole genome shotgun (WGS) entry which is preliminary data.</text>
</comment>
<dbReference type="InterPro" id="IPR053710">
    <property type="entry name" value="Arylamine_NAT_domain_sf"/>
</dbReference>
<keyword evidence="3" id="KW-1185">Reference proteome</keyword>
<reference evidence="2 3" key="1">
    <citation type="journal article" date="2015" name="Environ. Microbiol.">
        <title>Metagenome sequence of Elaphomyces granulatus from sporocarp tissue reveals Ascomycota ectomycorrhizal fingerprints of genome expansion and a Proteobacteria-rich microbiome.</title>
        <authorList>
            <person name="Quandt C.A."/>
            <person name="Kohler A."/>
            <person name="Hesse C.N."/>
            <person name="Sharpton T.J."/>
            <person name="Martin F."/>
            <person name="Spatafora J.W."/>
        </authorList>
    </citation>
    <scope>NUCLEOTIDE SEQUENCE [LARGE SCALE GENOMIC DNA]</scope>
    <source>
        <strain evidence="2 3">OSC145934</strain>
    </source>
</reference>
<dbReference type="InterPro" id="IPR001447">
    <property type="entry name" value="Arylamine_N-AcTrfase"/>
</dbReference>
<dbReference type="EMBL" id="NPHW01006647">
    <property type="protein sequence ID" value="OXV05637.1"/>
    <property type="molecule type" value="Genomic_DNA"/>
</dbReference>
<dbReference type="GO" id="GO:0016407">
    <property type="term" value="F:acetyltransferase activity"/>
    <property type="evidence" value="ECO:0007669"/>
    <property type="project" value="InterPro"/>
</dbReference>
<dbReference type="PANTHER" id="PTHR11786:SF0">
    <property type="entry name" value="ARYLAMINE N-ACETYLTRANSFERASE 4-RELATED"/>
    <property type="match status" value="1"/>
</dbReference>
<dbReference type="Gene3D" id="3.30.2140.20">
    <property type="match status" value="1"/>
</dbReference>
<protein>
    <submittedName>
        <fullName evidence="2">Uncharacterized protein</fullName>
    </submittedName>
</protein>
<name>A0A232LP99_9EURO</name>
<gene>
    <name evidence="2" type="ORF">Egran_06596</name>
</gene>
<dbReference type="SUPFAM" id="SSF54001">
    <property type="entry name" value="Cysteine proteinases"/>
    <property type="match status" value="1"/>
</dbReference>
<proteinExistence type="inferred from homology"/>
<dbReference type="InterPro" id="IPR038765">
    <property type="entry name" value="Papain-like_cys_pep_sf"/>
</dbReference>
<dbReference type="PANTHER" id="PTHR11786">
    <property type="entry name" value="N-HYDROXYARYLAMINE O-ACETYLTRANSFERASE"/>
    <property type="match status" value="1"/>
</dbReference>
<evidence type="ECO:0000313" key="3">
    <source>
        <dbReference type="Proteomes" id="UP000243515"/>
    </source>
</evidence>
<comment type="similarity">
    <text evidence="1">Belongs to the arylamine N-acetyltransferase family.</text>
</comment>
<dbReference type="Pfam" id="PF00797">
    <property type="entry name" value="Acetyltransf_2"/>
    <property type="match status" value="1"/>
</dbReference>
<organism evidence="2 3">
    <name type="scientific">Elaphomyces granulatus</name>
    <dbReference type="NCBI Taxonomy" id="519963"/>
    <lineage>
        <taxon>Eukaryota</taxon>
        <taxon>Fungi</taxon>
        <taxon>Dikarya</taxon>
        <taxon>Ascomycota</taxon>
        <taxon>Pezizomycotina</taxon>
        <taxon>Eurotiomycetes</taxon>
        <taxon>Eurotiomycetidae</taxon>
        <taxon>Eurotiales</taxon>
        <taxon>Elaphomycetaceae</taxon>
        <taxon>Elaphomyces</taxon>
    </lineage>
</organism>
<sequence length="331" mass="38108">MMSLSPKQVEACLDRIALPQEVRDSLLEGGNGSCALWAVTTLQLYHMAAIPHDNLDLHYSSHHTVPLEIDVIYESIVIRRRGGTCLQVHQLFSKLLRSLGFQTYNTVARVNAPASIEADPTLDKPNVTYGPWTHLNTIVRIGKRDYVVDPSFYQFGSPFPVPLVHDESVGDAWGRSWRMIHSSIPGWTAGDQKWWRMQYRESENYPWMDVYCFMETEWLPSDFHILTMGIGVTGIGWFFKGVACFRIILEEDIPVGYLLIWQDELRRLYKGQTQVLQKFYNENDRVTALAEEFGILLSEDDQRQIAGMTTELKDESYDFYGYQTPEKPLLL</sequence>
<evidence type="ECO:0000256" key="1">
    <source>
        <dbReference type="ARBA" id="ARBA00006547"/>
    </source>
</evidence>
<accession>A0A232LP99</accession>